<feature type="compositionally biased region" description="Acidic residues" evidence="1">
    <location>
        <begin position="45"/>
        <end position="66"/>
    </location>
</feature>
<gene>
    <name evidence="2" type="ORF">SAMN05216400_0480</name>
</gene>
<evidence type="ECO:0000256" key="1">
    <source>
        <dbReference type="SAM" id="MobiDB-lite"/>
    </source>
</evidence>
<dbReference type="EMBL" id="FNGX01000001">
    <property type="protein sequence ID" value="SDL33083.1"/>
    <property type="molecule type" value="Genomic_DNA"/>
</dbReference>
<sequence length="66" mass="7521">MDKSLLLVVIFLGAFSLFKAAMLIMVGMAMKPKVDEDGNIVKPVEEEDEEKQPSINEDDSDFWDNW</sequence>
<organism evidence="2 3">
    <name type="scientific">Streptococcus equinus</name>
    <name type="common">Streptococcus bovis</name>
    <dbReference type="NCBI Taxonomy" id="1335"/>
    <lineage>
        <taxon>Bacteria</taxon>
        <taxon>Bacillati</taxon>
        <taxon>Bacillota</taxon>
        <taxon>Bacilli</taxon>
        <taxon>Lactobacillales</taxon>
        <taxon>Streptococcaceae</taxon>
        <taxon>Streptococcus</taxon>
    </lineage>
</organism>
<accession>A0A1G9J793</accession>
<dbReference type="Proteomes" id="UP000183162">
    <property type="component" value="Unassembled WGS sequence"/>
</dbReference>
<evidence type="ECO:0000313" key="2">
    <source>
        <dbReference type="EMBL" id="SDL33083.1"/>
    </source>
</evidence>
<reference evidence="2 3" key="1">
    <citation type="submission" date="2016-10" db="EMBL/GenBank/DDBJ databases">
        <authorList>
            <person name="de Groot N.N."/>
        </authorList>
    </citation>
    <scope>NUCLEOTIDE SEQUENCE [LARGE SCALE GENOMIC DNA]</scope>
    <source>
        <strain evidence="2 3">Sb09</strain>
    </source>
</reference>
<feature type="region of interest" description="Disordered" evidence="1">
    <location>
        <begin position="37"/>
        <end position="66"/>
    </location>
</feature>
<name>A0A1G9J793_STREI</name>
<dbReference type="AlphaFoldDB" id="A0A1G9J793"/>
<dbReference type="RefSeq" id="WP_021141889.1">
    <property type="nucleotide sequence ID" value="NZ_BJMB01000001.1"/>
</dbReference>
<dbReference type="OrthoDB" id="2236633at2"/>
<evidence type="ECO:0000313" key="3">
    <source>
        <dbReference type="Proteomes" id="UP000183162"/>
    </source>
</evidence>
<dbReference type="GeneID" id="63970447"/>
<protein>
    <submittedName>
        <fullName evidence="2">Uncharacterized protein</fullName>
    </submittedName>
</protein>
<proteinExistence type="predicted"/>